<dbReference type="EMBL" id="NKCL01000615">
    <property type="protein sequence ID" value="RSL59174.1"/>
    <property type="molecule type" value="Genomic_DNA"/>
</dbReference>
<reference evidence="1 2" key="1">
    <citation type="submission" date="2017-06" db="EMBL/GenBank/DDBJ databases">
        <title>Comparative genomic analysis of Ambrosia Fusariam Clade fungi.</title>
        <authorList>
            <person name="Stajich J.E."/>
            <person name="Carrillo J."/>
            <person name="Kijimoto T."/>
            <person name="Eskalen A."/>
            <person name="O'Donnell K."/>
            <person name="Kasson M."/>
        </authorList>
    </citation>
    <scope>NUCLEOTIDE SEQUENCE [LARGE SCALE GENOMIC DNA]</scope>
    <source>
        <strain evidence="1 2">NRRL62606</strain>
    </source>
</reference>
<feature type="non-terminal residue" evidence="1">
    <location>
        <position position="57"/>
    </location>
</feature>
<gene>
    <name evidence="1" type="ORF">CEP51_013960</name>
</gene>
<sequence>MALLEVLDPTAEEESDIVRLMSLVVMCSNFIFRIELFELPPSGSNAVVVVNDDAVDH</sequence>
<comment type="caution">
    <text evidence="1">The sequence shown here is derived from an EMBL/GenBank/DDBJ whole genome shotgun (WGS) entry which is preliminary data.</text>
</comment>
<evidence type="ECO:0000313" key="2">
    <source>
        <dbReference type="Proteomes" id="UP000287972"/>
    </source>
</evidence>
<proteinExistence type="predicted"/>
<organism evidence="1 2">
    <name type="scientific">Fusarium floridanum</name>
    <dbReference type="NCBI Taxonomy" id="1325733"/>
    <lineage>
        <taxon>Eukaryota</taxon>
        <taxon>Fungi</taxon>
        <taxon>Dikarya</taxon>
        <taxon>Ascomycota</taxon>
        <taxon>Pezizomycotina</taxon>
        <taxon>Sordariomycetes</taxon>
        <taxon>Hypocreomycetidae</taxon>
        <taxon>Hypocreales</taxon>
        <taxon>Nectriaceae</taxon>
        <taxon>Fusarium</taxon>
        <taxon>Fusarium solani species complex</taxon>
    </lineage>
</organism>
<dbReference type="AlphaFoldDB" id="A0A428Q1H5"/>
<dbReference type="Proteomes" id="UP000287972">
    <property type="component" value="Unassembled WGS sequence"/>
</dbReference>
<evidence type="ECO:0000313" key="1">
    <source>
        <dbReference type="EMBL" id="RSL59174.1"/>
    </source>
</evidence>
<keyword evidence="2" id="KW-1185">Reference proteome</keyword>
<name>A0A428Q1H5_9HYPO</name>
<accession>A0A428Q1H5</accession>
<protein>
    <submittedName>
        <fullName evidence="1">Uncharacterized protein</fullName>
    </submittedName>
</protein>